<evidence type="ECO:0000256" key="5">
    <source>
        <dbReference type="ARBA" id="ARBA00022596"/>
    </source>
</evidence>
<dbReference type="PANTHER" id="PTHR42958">
    <property type="entry name" value="HYDROGENASE-2 LARGE CHAIN"/>
    <property type="match status" value="1"/>
</dbReference>
<name>A0A1M5VNV3_9CLOT</name>
<keyword evidence="6 8" id="KW-0479">Metal-binding</keyword>
<dbReference type="GO" id="GO:0030313">
    <property type="term" value="C:cell envelope"/>
    <property type="evidence" value="ECO:0007669"/>
    <property type="project" value="UniProtKB-SubCell"/>
</dbReference>
<evidence type="ECO:0000256" key="3">
    <source>
        <dbReference type="ARBA" id="ARBA00009292"/>
    </source>
</evidence>
<keyword evidence="8" id="KW-0408">Iron</keyword>
<dbReference type="Gene3D" id="1.10.645.10">
    <property type="entry name" value="Cytochrome-c3 Hydrogenase, chain B"/>
    <property type="match status" value="1"/>
</dbReference>
<dbReference type="Proteomes" id="UP000184447">
    <property type="component" value="Unassembled WGS sequence"/>
</dbReference>
<comment type="subunit">
    <text evidence="4">Heterodimer of a large and a small subunit.</text>
</comment>
<dbReference type="Pfam" id="PF00374">
    <property type="entry name" value="NiFeSe_Hases"/>
    <property type="match status" value="2"/>
</dbReference>
<evidence type="ECO:0000256" key="2">
    <source>
        <dbReference type="ARBA" id="ARBA00004196"/>
    </source>
</evidence>
<dbReference type="GO" id="GO:0008901">
    <property type="term" value="F:ferredoxin hydrogenase activity"/>
    <property type="evidence" value="ECO:0007669"/>
    <property type="project" value="InterPro"/>
</dbReference>
<evidence type="ECO:0000256" key="9">
    <source>
        <dbReference type="RuleBase" id="RU003896"/>
    </source>
</evidence>
<dbReference type="OrthoDB" id="9761717at2"/>
<evidence type="ECO:0000256" key="7">
    <source>
        <dbReference type="ARBA" id="ARBA00023002"/>
    </source>
</evidence>
<proteinExistence type="inferred from homology"/>
<feature type="binding site" evidence="8">
    <location>
        <position position="452"/>
    </location>
    <ligand>
        <name>Fe cation</name>
        <dbReference type="ChEBI" id="CHEBI:24875"/>
    </ligand>
</feature>
<comment type="subcellular location">
    <subcellularLocation>
        <location evidence="2">Cell envelope</location>
    </subcellularLocation>
</comment>
<keyword evidence="5 8" id="KW-0533">Nickel</keyword>
<evidence type="ECO:0000313" key="11">
    <source>
        <dbReference type="Proteomes" id="UP000184447"/>
    </source>
</evidence>
<dbReference type="InterPro" id="IPR050867">
    <property type="entry name" value="NiFe/NiFeSe_hydrgnase_LSU"/>
</dbReference>
<protein>
    <submittedName>
        <fullName evidence="10">Hydrogenase large subunit</fullName>
    </submittedName>
</protein>
<organism evidence="10 11">
    <name type="scientific">Clostridium grantii DSM 8605</name>
    <dbReference type="NCBI Taxonomy" id="1121316"/>
    <lineage>
        <taxon>Bacteria</taxon>
        <taxon>Bacillati</taxon>
        <taxon>Bacillota</taxon>
        <taxon>Clostridia</taxon>
        <taxon>Eubacteriales</taxon>
        <taxon>Clostridiaceae</taxon>
        <taxon>Clostridium</taxon>
    </lineage>
</organism>
<dbReference type="InterPro" id="IPR018194">
    <property type="entry name" value="Ni-dep_hyd_lsu_Ni_BS"/>
</dbReference>
<dbReference type="GO" id="GO:0016151">
    <property type="term" value="F:nickel cation binding"/>
    <property type="evidence" value="ECO:0007669"/>
    <property type="project" value="InterPro"/>
</dbReference>
<dbReference type="InterPro" id="IPR001501">
    <property type="entry name" value="Ni-dep_hyd_lsu"/>
</dbReference>
<comment type="cofactor">
    <cofactor evidence="1 8">
        <name>Ni(2+)</name>
        <dbReference type="ChEBI" id="CHEBI:49786"/>
    </cofactor>
</comment>
<evidence type="ECO:0000256" key="4">
    <source>
        <dbReference type="ARBA" id="ARBA00011771"/>
    </source>
</evidence>
<dbReference type="EMBL" id="FQXM01000012">
    <property type="protein sequence ID" value="SHH76936.1"/>
    <property type="molecule type" value="Genomic_DNA"/>
</dbReference>
<feature type="binding site" evidence="8">
    <location>
        <position position="61"/>
    </location>
    <ligand>
        <name>Ni(2+)</name>
        <dbReference type="ChEBI" id="CHEBI:49786"/>
    </ligand>
</feature>
<keyword evidence="7 9" id="KW-0560">Oxidoreductase</keyword>
<reference evidence="10 11" key="1">
    <citation type="submission" date="2016-11" db="EMBL/GenBank/DDBJ databases">
        <authorList>
            <person name="Jaros S."/>
            <person name="Januszkiewicz K."/>
            <person name="Wedrychowicz H."/>
        </authorList>
    </citation>
    <scope>NUCLEOTIDE SEQUENCE [LARGE SCALE GENOMIC DNA]</scope>
    <source>
        <strain evidence="10 11">DSM 8605</strain>
    </source>
</reference>
<feature type="binding site" evidence="8">
    <location>
        <position position="449"/>
    </location>
    <ligand>
        <name>Ni(2+)</name>
        <dbReference type="ChEBI" id="CHEBI:49786"/>
    </ligand>
</feature>
<dbReference type="PROSITE" id="PS00508">
    <property type="entry name" value="NI_HGENASE_L_2"/>
    <property type="match status" value="1"/>
</dbReference>
<feature type="binding site" evidence="8">
    <location>
        <position position="64"/>
    </location>
    <ligand>
        <name>Ni(2+)</name>
        <dbReference type="ChEBI" id="CHEBI:49786"/>
    </ligand>
</feature>
<dbReference type="SUPFAM" id="SSF56762">
    <property type="entry name" value="HydB/Nqo4-like"/>
    <property type="match status" value="1"/>
</dbReference>
<evidence type="ECO:0000256" key="8">
    <source>
        <dbReference type="PIRSR" id="PIRSR601501-1"/>
    </source>
</evidence>
<dbReference type="PANTHER" id="PTHR42958:SF2">
    <property type="entry name" value="UPTAKE HYDROGENASE LARGE SUBUNIT"/>
    <property type="match status" value="1"/>
</dbReference>
<dbReference type="InterPro" id="IPR029014">
    <property type="entry name" value="NiFe-Hase_large"/>
</dbReference>
<keyword evidence="8" id="KW-0460">Magnesium</keyword>
<feature type="binding site" evidence="8">
    <location>
        <position position="401"/>
    </location>
    <ligand>
        <name>Mg(2+)</name>
        <dbReference type="ChEBI" id="CHEBI:18420"/>
    </ligand>
</feature>
<accession>A0A1M5VNV3</accession>
<gene>
    <name evidence="10" type="ORF">SAMN02745207_02399</name>
</gene>
<evidence type="ECO:0000313" key="10">
    <source>
        <dbReference type="EMBL" id="SHH76936.1"/>
    </source>
</evidence>
<feature type="binding site" evidence="8">
    <location>
        <position position="42"/>
    </location>
    <ligand>
        <name>Mg(2+)</name>
        <dbReference type="ChEBI" id="CHEBI:18420"/>
    </ligand>
</feature>
<dbReference type="AlphaFoldDB" id="A0A1M5VNV3"/>
<comment type="similarity">
    <text evidence="3 9">Belongs to the [NiFe]/[NiFeSe] hydrogenase large subunit family.</text>
</comment>
<evidence type="ECO:0000256" key="6">
    <source>
        <dbReference type="ARBA" id="ARBA00022723"/>
    </source>
</evidence>
<feature type="binding site" evidence="8">
    <location>
        <position position="64"/>
    </location>
    <ligand>
        <name>Fe cation</name>
        <dbReference type="ChEBI" id="CHEBI:24875"/>
    </ligand>
</feature>
<feature type="binding site" evidence="8">
    <location>
        <position position="455"/>
    </location>
    <ligand>
        <name>Mg(2+)</name>
        <dbReference type="ChEBI" id="CHEBI:18420"/>
    </ligand>
</feature>
<dbReference type="STRING" id="1121316.SAMN02745207_02399"/>
<keyword evidence="11" id="KW-1185">Reference proteome</keyword>
<dbReference type="RefSeq" id="WP_073338660.1">
    <property type="nucleotide sequence ID" value="NZ_FQXM01000012.1"/>
</dbReference>
<evidence type="ECO:0000256" key="1">
    <source>
        <dbReference type="ARBA" id="ARBA00001967"/>
    </source>
</evidence>
<dbReference type="PROSITE" id="PS00507">
    <property type="entry name" value="NI_HGENASE_L_1"/>
    <property type="match status" value="1"/>
</dbReference>
<sequence length="468" mass="53005">MAKKIIINPVTRISGFLQVEVLIENNIIADAKSSGMLFRGFEKMLKGRSPLDAIYFTERICGICSTAHSIVSTLALENAFRVVPSNNDKKVRDFIHGCEFLQNHIRHTYQYTMPDYCYGKDINPTYDLMERDCKLPEDINKRITNHYVDSFKYSRMAHEMLAELGGKAPHNHGVFVGGTTAEIEIDKYTKLKFLLGEIKSFIETIMLEDINYIALYYPETFKYGKGYGNLMTFGCFNNYSDMGASYVDSKVSINGNIEALNQNKIEESIEYSWYTGGSVEYTPENEDYRPDRSKKYAYSWIKAPRYKGYAMEVGPLARMILSNKYTHGISTMDRTIARVLEAIEITKIMEELLEEIKLGKSNSTEFTIPEIAKGSGLTDTTRGALGHWLSINEKKINNYSIITPSAWNLSPMDFKGIKGPVEKALIGIEVEDIKNPVEIGRAIRSFDPCVSCATHTVGQYNSIEVRVC</sequence>
<comment type="cofactor">
    <cofactor evidence="8">
        <name>Fe cation</name>
        <dbReference type="ChEBI" id="CHEBI:24875"/>
    </cofactor>
</comment>